<reference evidence="1 2" key="1">
    <citation type="journal article" date="2018" name="Front. Plant Sci.">
        <title>Red Clover (Trifolium pratense) and Zigzag Clover (T. medium) - A Picture of Genomic Similarities and Differences.</title>
        <authorList>
            <person name="Dluhosova J."/>
            <person name="Istvanek J."/>
            <person name="Nedelnik J."/>
            <person name="Repkova J."/>
        </authorList>
    </citation>
    <scope>NUCLEOTIDE SEQUENCE [LARGE SCALE GENOMIC DNA]</scope>
    <source>
        <strain evidence="2">cv. 10/8</strain>
        <tissue evidence="1">Leaf</tissue>
    </source>
</reference>
<sequence>SLVVAAARDFQIPEGFRRVLSLERGTFRSPSLSFAVSRPASLTG</sequence>
<comment type="caution">
    <text evidence="1">The sequence shown here is derived from an EMBL/GenBank/DDBJ whole genome shotgun (WGS) entry which is preliminary data.</text>
</comment>
<feature type="non-terminal residue" evidence="1">
    <location>
        <position position="1"/>
    </location>
</feature>
<accession>A0A392W851</accession>
<keyword evidence="2" id="KW-1185">Reference proteome</keyword>
<name>A0A392W851_9FABA</name>
<protein>
    <submittedName>
        <fullName evidence="1">Uncharacterized protein</fullName>
    </submittedName>
</protein>
<dbReference type="EMBL" id="LXQA011401021">
    <property type="protein sequence ID" value="MCI95943.1"/>
    <property type="molecule type" value="Genomic_DNA"/>
</dbReference>
<organism evidence="1 2">
    <name type="scientific">Trifolium medium</name>
    <dbReference type="NCBI Taxonomy" id="97028"/>
    <lineage>
        <taxon>Eukaryota</taxon>
        <taxon>Viridiplantae</taxon>
        <taxon>Streptophyta</taxon>
        <taxon>Embryophyta</taxon>
        <taxon>Tracheophyta</taxon>
        <taxon>Spermatophyta</taxon>
        <taxon>Magnoliopsida</taxon>
        <taxon>eudicotyledons</taxon>
        <taxon>Gunneridae</taxon>
        <taxon>Pentapetalae</taxon>
        <taxon>rosids</taxon>
        <taxon>fabids</taxon>
        <taxon>Fabales</taxon>
        <taxon>Fabaceae</taxon>
        <taxon>Papilionoideae</taxon>
        <taxon>50 kb inversion clade</taxon>
        <taxon>NPAAA clade</taxon>
        <taxon>Hologalegina</taxon>
        <taxon>IRL clade</taxon>
        <taxon>Trifolieae</taxon>
        <taxon>Trifolium</taxon>
    </lineage>
</organism>
<dbReference type="Proteomes" id="UP000265520">
    <property type="component" value="Unassembled WGS sequence"/>
</dbReference>
<evidence type="ECO:0000313" key="1">
    <source>
        <dbReference type="EMBL" id="MCI95943.1"/>
    </source>
</evidence>
<proteinExistence type="predicted"/>
<evidence type="ECO:0000313" key="2">
    <source>
        <dbReference type="Proteomes" id="UP000265520"/>
    </source>
</evidence>
<dbReference type="AlphaFoldDB" id="A0A392W851"/>